<dbReference type="InterPro" id="IPR045255">
    <property type="entry name" value="RanBP1-like"/>
</dbReference>
<feature type="transmembrane region" description="Helical" evidence="1">
    <location>
        <begin position="21"/>
        <end position="45"/>
    </location>
</feature>
<proteinExistence type="predicted"/>
<accession>A0A3P6GB93</accession>
<dbReference type="EMBL" id="UXSR01000374">
    <property type="protein sequence ID" value="VDD76347.1"/>
    <property type="molecule type" value="Genomic_DNA"/>
</dbReference>
<evidence type="ECO:0000313" key="3">
    <source>
        <dbReference type="EMBL" id="VDD76347.1"/>
    </source>
</evidence>
<dbReference type="GO" id="GO:0005096">
    <property type="term" value="F:GTPase activator activity"/>
    <property type="evidence" value="ECO:0007669"/>
    <property type="project" value="TreeGrafter"/>
</dbReference>
<dbReference type="SUPFAM" id="SSF50729">
    <property type="entry name" value="PH domain-like"/>
    <property type="match status" value="1"/>
</dbReference>
<dbReference type="InterPro" id="IPR011993">
    <property type="entry name" value="PH-like_dom_sf"/>
</dbReference>
<protein>
    <recommendedName>
        <fullName evidence="2">RanBD1 domain-containing protein</fullName>
    </recommendedName>
</protein>
<evidence type="ECO:0000256" key="1">
    <source>
        <dbReference type="SAM" id="Phobius"/>
    </source>
</evidence>
<keyword evidence="1" id="KW-0472">Membrane</keyword>
<keyword evidence="1" id="KW-0812">Transmembrane</keyword>
<dbReference type="PROSITE" id="PS50196">
    <property type="entry name" value="RANBD1"/>
    <property type="match status" value="1"/>
</dbReference>
<dbReference type="InterPro" id="IPR000156">
    <property type="entry name" value="Ran_bind_dom"/>
</dbReference>
<dbReference type="OrthoDB" id="2357150at2759"/>
<dbReference type="STRING" id="53468.A0A3P6GB93"/>
<reference evidence="3 4" key="1">
    <citation type="submission" date="2018-10" db="EMBL/GenBank/DDBJ databases">
        <authorList>
            <consortium name="Pathogen Informatics"/>
        </authorList>
    </citation>
    <scope>NUCLEOTIDE SEQUENCE [LARGE SCALE GENOMIC DNA]</scope>
</reference>
<evidence type="ECO:0000259" key="2">
    <source>
        <dbReference type="PROSITE" id="PS50196"/>
    </source>
</evidence>
<organism evidence="3 4">
    <name type="scientific">Mesocestoides corti</name>
    <name type="common">Flatworm</name>
    <dbReference type="NCBI Taxonomy" id="53468"/>
    <lineage>
        <taxon>Eukaryota</taxon>
        <taxon>Metazoa</taxon>
        <taxon>Spiralia</taxon>
        <taxon>Lophotrochozoa</taxon>
        <taxon>Platyhelminthes</taxon>
        <taxon>Cestoda</taxon>
        <taxon>Eucestoda</taxon>
        <taxon>Cyclophyllidea</taxon>
        <taxon>Mesocestoididae</taxon>
        <taxon>Mesocestoides</taxon>
    </lineage>
</organism>
<dbReference type="PANTHER" id="PTHR23138">
    <property type="entry name" value="RAN BINDING PROTEIN"/>
    <property type="match status" value="1"/>
</dbReference>
<keyword evidence="4" id="KW-1185">Reference proteome</keyword>
<dbReference type="Proteomes" id="UP000267029">
    <property type="component" value="Unassembled WGS sequence"/>
</dbReference>
<dbReference type="GO" id="GO:0005737">
    <property type="term" value="C:cytoplasm"/>
    <property type="evidence" value="ECO:0007669"/>
    <property type="project" value="TreeGrafter"/>
</dbReference>
<dbReference type="Pfam" id="PF00638">
    <property type="entry name" value="Ran_BP1"/>
    <property type="match status" value="1"/>
</dbReference>
<dbReference type="AlphaFoldDB" id="A0A3P6GB93"/>
<dbReference type="GO" id="GO:0005643">
    <property type="term" value="C:nuclear pore"/>
    <property type="evidence" value="ECO:0007669"/>
    <property type="project" value="TreeGrafter"/>
</dbReference>
<name>A0A3P6GB93_MESCO</name>
<dbReference type="Gene3D" id="2.30.29.30">
    <property type="entry name" value="Pleckstrin-homology domain (PH domain)/Phosphotyrosine-binding domain (PTB)"/>
    <property type="match status" value="1"/>
</dbReference>
<sequence>MKILQNPETLHSRVMMRRDKTLKVSLVVVILWLSFVCIVDFLLILQVCANHRILSSMRLTPSFGTDKGFVWKAPNDYADNEVKTEIFGVRFATADRKP</sequence>
<keyword evidence="1" id="KW-1133">Transmembrane helix</keyword>
<gene>
    <name evidence="3" type="ORF">MCOS_LOCUS2350</name>
</gene>
<feature type="domain" description="RanBD1" evidence="2">
    <location>
        <begin position="1"/>
        <end position="98"/>
    </location>
</feature>
<evidence type="ECO:0000313" key="4">
    <source>
        <dbReference type="Proteomes" id="UP000267029"/>
    </source>
</evidence>
<dbReference type="PANTHER" id="PTHR23138:SF87">
    <property type="entry name" value="E3 SUMO-PROTEIN LIGASE RANBP2"/>
    <property type="match status" value="1"/>
</dbReference>